<comment type="caution">
    <text evidence="1">The sequence shown here is derived from an EMBL/GenBank/DDBJ whole genome shotgun (WGS) entry which is preliminary data.</text>
</comment>
<evidence type="ECO:0000313" key="1">
    <source>
        <dbReference type="EMBL" id="OGY98592.1"/>
    </source>
</evidence>
<reference evidence="1 2" key="1">
    <citation type="journal article" date="2016" name="Nat. Commun.">
        <title>Thousands of microbial genomes shed light on interconnected biogeochemical processes in an aquifer system.</title>
        <authorList>
            <person name="Anantharaman K."/>
            <person name="Brown C.T."/>
            <person name="Hug L.A."/>
            <person name="Sharon I."/>
            <person name="Castelle C.J."/>
            <person name="Probst A.J."/>
            <person name="Thomas B.C."/>
            <person name="Singh A."/>
            <person name="Wilkins M.J."/>
            <person name="Karaoz U."/>
            <person name="Brodie E.L."/>
            <person name="Williams K.H."/>
            <person name="Hubbard S.S."/>
            <person name="Banfield J.F."/>
        </authorList>
    </citation>
    <scope>NUCLEOTIDE SEQUENCE [LARGE SCALE GENOMIC DNA]</scope>
</reference>
<gene>
    <name evidence="1" type="ORF">A2855_01955</name>
</gene>
<protein>
    <submittedName>
        <fullName evidence="1">Uncharacterized protein</fullName>
    </submittedName>
</protein>
<evidence type="ECO:0000313" key="2">
    <source>
        <dbReference type="Proteomes" id="UP000179059"/>
    </source>
</evidence>
<dbReference type="Proteomes" id="UP000179059">
    <property type="component" value="Unassembled WGS sequence"/>
</dbReference>
<proteinExistence type="predicted"/>
<accession>A0A1G2CB46</accession>
<dbReference type="AlphaFoldDB" id="A0A1G2CB46"/>
<dbReference type="EMBL" id="MHKX01000005">
    <property type="protein sequence ID" value="OGY98592.1"/>
    <property type="molecule type" value="Genomic_DNA"/>
</dbReference>
<name>A0A1G2CB46_9BACT</name>
<organism evidence="1 2">
    <name type="scientific">Candidatus Liptonbacteria bacterium RIFCSPHIGHO2_01_FULL_57_28</name>
    <dbReference type="NCBI Taxonomy" id="1798647"/>
    <lineage>
        <taxon>Bacteria</taxon>
        <taxon>Candidatus Liptoniibacteriota</taxon>
    </lineage>
</organism>
<dbReference type="STRING" id="1798647.A2855_01955"/>
<sequence>MDAGREYDFSKPFFAQLKELSRKVPSVALLNLNAVNSDYCNFTTDNKNCYLVFGGDFNEDCSYSTFNFVSKDVLDTYFVNKCELCYELVDSEACYRVRFGRYVENCSDCMFVYDCIGCTNCIGCVGLRNKSYYIFNQAYSKEEYQKEIEKLALGTRAGLASVRTRFDSLRGSLPHRYAHIFKSVDCTGDNISNASNVKDSFDVAGPAQNLHHFFLGGWDMKDSCYGNHSGHGTELMYNSFAIFSGCSRVVGSLLVSSSQNILYSWTCRGSSNLFGCVGLRNKQYCILNKQYSKKEYEMLVPKIVQHMDAMPYVLNGNQYLYGDFLPPDLSLAGYNETIANEYFPLDRDQAVASGFNWRERENNIYTPTTAGNTLPGSIQEIEDSILNETIACLHEGDCDHHCTKAFRFISSELAFYRHLNLPLPQLCPNCRHYERVAQRNPLRLWTRKCDCAAVNHAHNDSPCANEFQTSYAPERPEVVYCEQCYNVEVV</sequence>